<protein>
    <submittedName>
        <fullName evidence="1">Uncharacterized protein</fullName>
    </submittedName>
</protein>
<sequence length="192" mass="21500">MRDVDYKRGKSCNSPRLSGSFERERDLYKFPSFLIQFVPQVDFSNTLISTTNMRILFAPAMLLATGAMASEPLSLEKRGQEYCAIVNAPDGVHCRRAPSLSASISYTFQQGATDLYTCYDEGDCYDGNWYVLVSRVRLLKCRFSPSRYESSSNISSTWDYASDFHCFVNGYFTDNKCTKASLGPCSACGSNC</sequence>
<reference evidence="1" key="1">
    <citation type="submission" date="2021-12" db="EMBL/GenBank/DDBJ databases">
        <title>Convergent genome expansion in fungi linked to evolution of root-endophyte symbiosis.</title>
        <authorList>
            <consortium name="DOE Joint Genome Institute"/>
            <person name="Ke Y.-H."/>
            <person name="Bonito G."/>
            <person name="Liao H.-L."/>
            <person name="Looney B."/>
            <person name="Rojas-Flechas A."/>
            <person name="Nash J."/>
            <person name="Hameed K."/>
            <person name="Schadt C."/>
            <person name="Martin F."/>
            <person name="Crous P.W."/>
            <person name="Miettinen O."/>
            <person name="Magnuson J.K."/>
            <person name="Labbe J."/>
            <person name="Jacobson D."/>
            <person name="Doktycz M.J."/>
            <person name="Veneault-Fourrey C."/>
            <person name="Kuo A."/>
            <person name="Mondo S."/>
            <person name="Calhoun S."/>
            <person name="Riley R."/>
            <person name="Ohm R."/>
            <person name="LaButti K."/>
            <person name="Andreopoulos B."/>
            <person name="Pangilinan J."/>
            <person name="Nolan M."/>
            <person name="Tritt A."/>
            <person name="Clum A."/>
            <person name="Lipzen A."/>
            <person name="Daum C."/>
            <person name="Barry K."/>
            <person name="Grigoriev I.V."/>
            <person name="Vilgalys R."/>
        </authorList>
    </citation>
    <scope>NUCLEOTIDE SEQUENCE</scope>
    <source>
        <strain evidence="1">PMI_201</strain>
    </source>
</reference>
<dbReference type="Proteomes" id="UP001201262">
    <property type="component" value="Unassembled WGS sequence"/>
</dbReference>
<evidence type="ECO:0000313" key="1">
    <source>
        <dbReference type="EMBL" id="KAH8696711.1"/>
    </source>
</evidence>
<keyword evidence="2" id="KW-1185">Reference proteome</keyword>
<evidence type="ECO:0000313" key="2">
    <source>
        <dbReference type="Proteomes" id="UP001201262"/>
    </source>
</evidence>
<accession>A0AAD4Q066</accession>
<dbReference type="AlphaFoldDB" id="A0AAD4Q066"/>
<gene>
    <name evidence="1" type="ORF">BGW36DRAFT_381504</name>
</gene>
<comment type="caution">
    <text evidence="1">The sequence shown here is derived from an EMBL/GenBank/DDBJ whole genome shotgun (WGS) entry which is preliminary data.</text>
</comment>
<proteinExistence type="predicted"/>
<name>A0AAD4Q066_9EURO</name>
<dbReference type="GeneID" id="70246723"/>
<dbReference type="EMBL" id="JAJTJA010000007">
    <property type="protein sequence ID" value="KAH8696711.1"/>
    <property type="molecule type" value="Genomic_DNA"/>
</dbReference>
<dbReference type="RefSeq" id="XP_046071647.1">
    <property type="nucleotide sequence ID" value="XM_046216436.1"/>
</dbReference>
<organism evidence="1 2">
    <name type="scientific">Talaromyces proteolyticus</name>
    <dbReference type="NCBI Taxonomy" id="1131652"/>
    <lineage>
        <taxon>Eukaryota</taxon>
        <taxon>Fungi</taxon>
        <taxon>Dikarya</taxon>
        <taxon>Ascomycota</taxon>
        <taxon>Pezizomycotina</taxon>
        <taxon>Eurotiomycetes</taxon>
        <taxon>Eurotiomycetidae</taxon>
        <taxon>Eurotiales</taxon>
        <taxon>Trichocomaceae</taxon>
        <taxon>Talaromyces</taxon>
        <taxon>Talaromyces sect. Bacilispori</taxon>
    </lineage>
</organism>